<dbReference type="Proteomes" id="UP000324927">
    <property type="component" value="Unassembled WGS sequence"/>
</dbReference>
<comment type="caution">
    <text evidence="2">The sequence shown here is derived from an EMBL/GenBank/DDBJ whole genome shotgun (WGS) entry which is preliminary data.</text>
</comment>
<dbReference type="NCBIfam" id="TIGR03510">
    <property type="entry name" value="XapX"/>
    <property type="match status" value="1"/>
</dbReference>
<feature type="compositionally biased region" description="Low complexity" evidence="1">
    <location>
        <begin position="85"/>
        <end position="99"/>
    </location>
</feature>
<gene>
    <name evidence="2" type="ORF">FZ942_16925</name>
</gene>
<name>A0A5A9GLM5_AZOLI</name>
<evidence type="ECO:0000256" key="1">
    <source>
        <dbReference type="SAM" id="MobiDB-lite"/>
    </source>
</evidence>
<dbReference type="InterPro" id="IPR009872">
    <property type="entry name" value="DUF1427"/>
</dbReference>
<accession>A0A5A9GLM5</accession>
<evidence type="ECO:0000313" key="2">
    <source>
        <dbReference type="EMBL" id="KAA0595311.1"/>
    </source>
</evidence>
<sequence>MMPYLLSAGAGILVGVIYALIGVRSPAPPTIALIGLLGMLVGEQVVPVVKRLIAGEPVVAFIQTDCARHVLGPHAGAETPPAVKATAQTAAQTAEGDKA</sequence>
<proteinExistence type="predicted"/>
<dbReference type="OrthoDB" id="4302993at2"/>
<dbReference type="EMBL" id="VTTN01000006">
    <property type="protein sequence ID" value="KAA0595311.1"/>
    <property type="molecule type" value="Genomic_DNA"/>
</dbReference>
<keyword evidence="3" id="KW-1185">Reference proteome</keyword>
<organism evidence="2 3">
    <name type="scientific">Azospirillum lipoferum</name>
    <dbReference type="NCBI Taxonomy" id="193"/>
    <lineage>
        <taxon>Bacteria</taxon>
        <taxon>Pseudomonadati</taxon>
        <taxon>Pseudomonadota</taxon>
        <taxon>Alphaproteobacteria</taxon>
        <taxon>Rhodospirillales</taxon>
        <taxon>Azospirillaceae</taxon>
        <taxon>Azospirillum</taxon>
    </lineage>
</organism>
<evidence type="ECO:0000313" key="3">
    <source>
        <dbReference type="Proteomes" id="UP000324927"/>
    </source>
</evidence>
<protein>
    <submittedName>
        <fullName evidence="2">DUF1427 family protein</fullName>
    </submittedName>
</protein>
<dbReference type="InterPro" id="IPR020017">
    <property type="entry name" value="XapX_domain"/>
</dbReference>
<reference evidence="2 3" key="1">
    <citation type="submission" date="2019-08" db="EMBL/GenBank/DDBJ databases">
        <authorList>
            <person name="Grouzdev D."/>
            <person name="Tikhonova E."/>
            <person name="Kravchenko I."/>
        </authorList>
    </citation>
    <scope>NUCLEOTIDE SEQUENCE [LARGE SCALE GENOMIC DNA]</scope>
    <source>
        <strain evidence="2 3">59b</strain>
    </source>
</reference>
<dbReference type="RefSeq" id="WP_149232251.1">
    <property type="nucleotide sequence ID" value="NZ_JALJXJ010000007.1"/>
</dbReference>
<dbReference type="AlphaFoldDB" id="A0A5A9GLM5"/>
<feature type="region of interest" description="Disordered" evidence="1">
    <location>
        <begin position="73"/>
        <end position="99"/>
    </location>
</feature>
<dbReference type="Pfam" id="PF07235">
    <property type="entry name" value="DUF1427"/>
    <property type="match status" value="1"/>
</dbReference>